<dbReference type="SUPFAM" id="SSF144083">
    <property type="entry name" value="Magnesium transport protein CorA, transmembrane region"/>
    <property type="match status" value="1"/>
</dbReference>
<keyword evidence="7" id="KW-0862">Zinc</keyword>
<keyword evidence="6 11" id="KW-0812">Transmembrane</keyword>
<dbReference type="Pfam" id="PF01544">
    <property type="entry name" value="CorA"/>
    <property type="match status" value="1"/>
</dbReference>
<dbReference type="PANTHER" id="PTHR46494:SF3">
    <property type="entry name" value="ZINC TRANSPORT PROTEIN ZNTB"/>
    <property type="match status" value="1"/>
</dbReference>
<dbReference type="OrthoDB" id="9803484at2"/>
<keyword evidence="9" id="KW-0406">Ion transport</keyword>
<evidence type="ECO:0000256" key="2">
    <source>
        <dbReference type="ARBA" id="ARBA00009765"/>
    </source>
</evidence>
<evidence type="ECO:0000256" key="5">
    <source>
        <dbReference type="ARBA" id="ARBA00022519"/>
    </source>
</evidence>
<dbReference type="GO" id="GO:0000287">
    <property type="term" value="F:magnesium ion binding"/>
    <property type="evidence" value="ECO:0007669"/>
    <property type="project" value="TreeGrafter"/>
</dbReference>
<evidence type="ECO:0000313" key="12">
    <source>
        <dbReference type="EMBL" id="PRY94913.1"/>
    </source>
</evidence>
<comment type="caution">
    <text evidence="12">The sequence shown here is derived from an EMBL/GenBank/DDBJ whole genome shotgun (WGS) entry which is preliminary data.</text>
</comment>
<dbReference type="InterPro" id="IPR045863">
    <property type="entry name" value="CorA_TM1_TM2"/>
</dbReference>
<evidence type="ECO:0000256" key="3">
    <source>
        <dbReference type="ARBA" id="ARBA00022448"/>
    </source>
</evidence>
<keyword evidence="3" id="KW-0813">Transport</keyword>
<dbReference type="Proteomes" id="UP000238801">
    <property type="component" value="Unassembled WGS sequence"/>
</dbReference>
<evidence type="ECO:0000313" key="13">
    <source>
        <dbReference type="Proteomes" id="UP000238801"/>
    </source>
</evidence>
<dbReference type="Gene3D" id="3.30.460.20">
    <property type="entry name" value="CorA soluble domain-like"/>
    <property type="match status" value="1"/>
</dbReference>
<keyword evidence="8 11" id="KW-1133">Transmembrane helix</keyword>
<dbReference type="GO" id="GO:0050897">
    <property type="term" value="F:cobalt ion binding"/>
    <property type="evidence" value="ECO:0007669"/>
    <property type="project" value="TreeGrafter"/>
</dbReference>
<keyword evidence="4" id="KW-1003">Cell membrane</keyword>
<name>A0A2T0X7K6_9RHOB</name>
<dbReference type="GO" id="GO:0015087">
    <property type="term" value="F:cobalt ion transmembrane transporter activity"/>
    <property type="evidence" value="ECO:0007669"/>
    <property type="project" value="TreeGrafter"/>
</dbReference>
<evidence type="ECO:0000256" key="8">
    <source>
        <dbReference type="ARBA" id="ARBA00022989"/>
    </source>
</evidence>
<dbReference type="InterPro" id="IPR045861">
    <property type="entry name" value="CorA_cytoplasmic_dom"/>
</dbReference>
<accession>A0A2T0X7K6</accession>
<evidence type="ECO:0000256" key="1">
    <source>
        <dbReference type="ARBA" id="ARBA00004651"/>
    </source>
</evidence>
<dbReference type="SUPFAM" id="SSF143865">
    <property type="entry name" value="CorA soluble domain-like"/>
    <property type="match status" value="1"/>
</dbReference>
<evidence type="ECO:0000256" key="9">
    <source>
        <dbReference type="ARBA" id="ARBA00023065"/>
    </source>
</evidence>
<feature type="transmembrane region" description="Helical" evidence="11">
    <location>
        <begin position="254"/>
        <end position="276"/>
    </location>
</feature>
<protein>
    <submittedName>
        <fullName evidence="12">Zinc transporter</fullName>
    </submittedName>
</protein>
<dbReference type="Gene3D" id="1.20.58.340">
    <property type="entry name" value="Magnesium transport protein CorA, transmembrane region"/>
    <property type="match status" value="2"/>
</dbReference>
<dbReference type="PANTHER" id="PTHR46494">
    <property type="entry name" value="CORA FAMILY METAL ION TRANSPORTER (EUROFUNG)"/>
    <property type="match status" value="1"/>
</dbReference>
<evidence type="ECO:0000256" key="4">
    <source>
        <dbReference type="ARBA" id="ARBA00022475"/>
    </source>
</evidence>
<keyword evidence="10 11" id="KW-0472">Membrane</keyword>
<gene>
    <name evidence="12" type="ORF">BCF33_0516</name>
</gene>
<dbReference type="GO" id="GO:0005886">
    <property type="term" value="C:plasma membrane"/>
    <property type="evidence" value="ECO:0007669"/>
    <property type="project" value="UniProtKB-SubCell"/>
</dbReference>
<dbReference type="EMBL" id="PVTT01000001">
    <property type="protein sequence ID" value="PRY94913.1"/>
    <property type="molecule type" value="Genomic_DNA"/>
</dbReference>
<proteinExistence type="inferred from homology"/>
<evidence type="ECO:0000256" key="7">
    <source>
        <dbReference type="ARBA" id="ARBA00022833"/>
    </source>
</evidence>
<comment type="similarity">
    <text evidence="2">Belongs to the CorA metal ion transporter (MIT) (TC 1.A.35) family.</text>
</comment>
<dbReference type="RefSeq" id="WP_158259337.1">
    <property type="nucleotide sequence ID" value="NZ_PVTT01000001.1"/>
</dbReference>
<comment type="subcellular location">
    <subcellularLocation>
        <location evidence="1">Cell membrane</location>
        <topology evidence="1">Multi-pass membrane protein</topology>
    </subcellularLocation>
</comment>
<evidence type="ECO:0000256" key="6">
    <source>
        <dbReference type="ARBA" id="ARBA00022692"/>
    </source>
</evidence>
<reference evidence="12 13" key="1">
    <citation type="submission" date="2018-03" db="EMBL/GenBank/DDBJ databases">
        <title>Genomic Encyclopedia of Archaeal and Bacterial Type Strains, Phase II (KMG-II): from individual species to whole genera.</title>
        <authorList>
            <person name="Goeker M."/>
        </authorList>
    </citation>
    <scope>NUCLEOTIDE SEQUENCE [LARGE SCALE GENOMIC DNA]</scope>
    <source>
        <strain evidence="12 13">DSM 29318</strain>
    </source>
</reference>
<evidence type="ECO:0000256" key="10">
    <source>
        <dbReference type="ARBA" id="ARBA00023136"/>
    </source>
</evidence>
<feature type="transmembrane region" description="Helical" evidence="11">
    <location>
        <begin position="288"/>
        <end position="310"/>
    </location>
</feature>
<dbReference type="InterPro" id="IPR002523">
    <property type="entry name" value="MgTranspt_CorA/ZnTranspt_ZntB"/>
</dbReference>
<organism evidence="12 13">
    <name type="scientific">Hasllibacter halocynthiae</name>
    <dbReference type="NCBI Taxonomy" id="595589"/>
    <lineage>
        <taxon>Bacteria</taxon>
        <taxon>Pseudomonadati</taxon>
        <taxon>Pseudomonadota</taxon>
        <taxon>Alphaproteobacteria</taxon>
        <taxon>Rhodobacterales</taxon>
        <taxon>Roseobacteraceae</taxon>
        <taxon>Hasllibacter</taxon>
    </lineage>
</organism>
<sequence length="314" mass="33243">MAAFLPLECRDLSGGGAARADLRAPRPQGATRWVHGDFADPAFAAWVRGALPDPIARALLAPETRPRFASYESGFVVNMRGANLNEGAAPEDMISLRVHAAPGLVVSARHRPLASIEALRQALRAGAGPAEAGDVVAFLARAITGRVEEVSLALDDRVDALEEAILTEGAEGSGVGALRAQAIRLRRYAAPQAAALALLAEERAILGRPARASLRETADRAARTFEELEASRDRLAALDDHLDGREAARLARHANMLTIVAAIFLPLGFLTGLFGVNVGGMPGLDWGGAFWVLSGACVALGLALAAFFYVRRWF</sequence>
<keyword evidence="13" id="KW-1185">Reference proteome</keyword>
<evidence type="ECO:0000256" key="11">
    <source>
        <dbReference type="SAM" id="Phobius"/>
    </source>
</evidence>
<keyword evidence="5" id="KW-0997">Cell inner membrane</keyword>
<dbReference type="GO" id="GO:0015095">
    <property type="term" value="F:magnesium ion transmembrane transporter activity"/>
    <property type="evidence" value="ECO:0007669"/>
    <property type="project" value="TreeGrafter"/>
</dbReference>
<dbReference type="AlphaFoldDB" id="A0A2T0X7K6"/>